<dbReference type="EMBL" id="JAUJYN010000001">
    <property type="protein sequence ID" value="KAK1280490.1"/>
    <property type="molecule type" value="Genomic_DNA"/>
</dbReference>
<keyword evidence="1" id="KW-0812">Transmembrane</keyword>
<comment type="caution">
    <text evidence="2">The sequence shown here is derived from an EMBL/GenBank/DDBJ whole genome shotgun (WGS) entry which is preliminary data.</text>
</comment>
<accession>A0AAV9BV97</accession>
<dbReference type="PANTHER" id="PTHR46996">
    <property type="entry name" value="OS05G0488500 PROTEIN"/>
    <property type="match status" value="1"/>
</dbReference>
<keyword evidence="3" id="KW-1185">Reference proteome</keyword>
<proteinExistence type="predicted"/>
<feature type="transmembrane region" description="Helical" evidence="1">
    <location>
        <begin position="57"/>
        <end position="81"/>
    </location>
</feature>
<organism evidence="2 3">
    <name type="scientific">Acorus gramineus</name>
    <name type="common">Dwarf sweet flag</name>
    <dbReference type="NCBI Taxonomy" id="55184"/>
    <lineage>
        <taxon>Eukaryota</taxon>
        <taxon>Viridiplantae</taxon>
        <taxon>Streptophyta</taxon>
        <taxon>Embryophyta</taxon>
        <taxon>Tracheophyta</taxon>
        <taxon>Spermatophyta</taxon>
        <taxon>Magnoliopsida</taxon>
        <taxon>Liliopsida</taxon>
        <taxon>Acoraceae</taxon>
        <taxon>Acorus</taxon>
    </lineage>
</organism>
<keyword evidence="1" id="KW-0472">Membrane</keyword>
<sequence>MVDCRSLIEFCRAFAEVRPNTTTSNRPRKIRNRSRSLNPLSRHPFCSRSPFAAIDAVLLPLVIGALTVLTVPCLTLLFRIAPHFLPFAFDLVEDVLYEAPIAYAIGLGLSFVGVLLVYEIYNHNSRKCGRPYCRGLKKAVEFDIQLESEECVRYLPPVPGDVLGVKPLEVGRDQKELEAELRKMAPLNGRTVLIFRMPCGCFVGRMEVWGAKKVGRIKK</sequence>
<gene>
    <name evidence="2" type="ORF">QJS04_geneDACA015148</name>
</gene>
<evidence type="ECO:0000313" key="2">
    <source>
        <dbReference type="EMBL" id="KAK1280490.1"/>
    </source>
</evidence>
<dbReference type="AlphaFoldDB" id="A0AAV9BV97"/>
<name>A0AAV9BV97_ACOGR</name>
<dbReference type="PANTHER" id="PTHR46996:SF6">
    <property type="entry name" value="OS05G0488500 PROTEIN"/>
    <property type="match status" value="1"/>
</dbReference>
<reference evidence="2" key="1">
    <citation type="journal article" date="2023" name="Nat. Commun.">
        <title>Diploid and tetraploid genomes of Acorus and the evolution of monocots.</title>
        <authorList>
            <person name="Ma L."/>
            <person name="Liu K.W."/>
            <person name="Li Z."/>
            <person name="Hsiao Y.Y."/>
            <person name="Qi Y."/>
            <person name="Fu T."/>
            <person name="Tang G.D."/>
            <person name="Zhang D."/>
            <person name="Sun W.H."/>
            <person name="Liu D.K."/>
            <person name="Li Y."/>
            <person name="Chen G.Z."/>
            <person name="Liu X.D."/>
            <person name="Liao X.Y."/>
            <person name="Jiang Y.T."/>
            <person name="Yu X."/>
            <person name="Hao Y."/>
            <person name="Huang J."/>
            <person name="Zhao X.W."/>
            <person name="Ke S."/>
            <person name="Chen Y.Y."/>
            <person name="Wu W.L."/>
            <person name="Hsu J.L."/>
            <person name="Lin Y.F."/>
            <person name="Huang M.D."/>
            <person name="Li C.Y."/>
            <person name="Huang L."/>
            <person name="Wang Z.W."/>
            <person name="Zhao X."/>
            <person name="Zhong W.Y."/>
            <person name="Peng D.H."/>
            <person name="Ahmad S."/>
            <person name="Lan S."/>
            <person name="Zhang J.S."/>
            <person name="Tsai W.C."/>
            <person name="Van de Peer Y."/>
            <person name="Liu Z.J."/>
        </authorList>
    </citation>
    <scope>NUCLEOTIDE SEQUENCE</scope>
    <source>
        <strain evidence="2">SCP</strain>
    </source>
</reference>
<evidence type="ECO:0000256" key="1">
    <source>
        <dbReference type="SAM" id="Phobius"/>
    </source>
</evidence>
<evidence type="ECO:0000313" key="3">
    <source>
        <dbReference type="Proteomes" id="UP001179952"/>
    </source>
</evidence>
<dbReference type="Proteomes" id="UP001179952">
    <property type="component" value="Unassembled WGS sequence"/>
</dbReference>
<keyword evidence="1" id="KW-1133">Transmembrane helix</keyword>
<protein>
    <submittedName>
        <fullName evidence="2">Uncharacterized protein</fullName>
    </submittedName>
</protein>
<reference evidence="2" key="2">
    <citation type="submission" date="2023-06" db="EMBL/GenBank/DDBJ databases">
        <authorList>
            <person name="Ma L."/>
            <person name="Liu K.-W."/>
            <person name="Li Z."/>
            <person name="Hsiao Y.-Y."/>
            <person name="Qi Y."/>
            <person name="Fu T."/>
            <person name="Tang G."/>
            <person name="Zhang D."/>
            <person name="Sun W.-H."/>
            <person name="Liu D.-K."/>
            <person name="Li Y."/>
            <person name="Chen G.-Z."/>
            <person name="Liu X.-D."/>
            <person name="Liao X.-Y."/>
            <person name="Jiang Y.-T."/>
            <person name="Yu X."/>
            <person name="Hao Y."/>
            <person name="Huang J."/>
            <person name="Zhao X.-W."/>
            <person name="Ke S."/>
            <person name="Chen Y.-Y."/>
            <person name="Wu W.-L."/>
            <person name="Hsu J.-L."/>
            <person name="Lin Y.-F."/>
            <person name="Huang M.-D."/>
            <person name="Li C.-Y."/>
            <person name="Huang L."/>
            <person name="Wang Z.-W."/>
            <person name="Zhao X."/>
            <person name="Zhong W.-Y."/>
            <person name="Peng D.-H."/>
            <person name="Ahmad S."/>
            <person name="Lan S."/>
            <person name="Zhang J.-S."/>
            <person name="Tsai W.-C."/>
            <person name="Van De Peer Y."/>
            <person name="Liu Z.-J."/>
        </authorList>
    </citation>
    <scope>NUCLEOTIDE SEQUENCE</scope>
    <source>
        <strain evidence="2">SCP</strain>
        <tissue evidence="2">Leaves</tissue>
    </source>
</reference>
<feature type="transmembrane region" description="Helical" evidence="1">
    <location>
        <begin position="101"/>
        <end position="121"/>
    </location>
</feature>